<dbReference type="Pfam" id="PF00494">
    <property type="entry name" value="SQS_PSY"/>
    <property type="match status" value="1"/>
</dbReference>
<keyword evidence="2" id="KW-1185">Reference proteome</keyword>
<dbReference type="AlphaFoldDB" id="A0A2R8BE63"/>
<dbReference type="InterPro" id="IPR008949">
    <property type="entry name" value="Isoprenoid_synthase_dom_sf"/>
</dbReference>
<dbReference type="RefSeq" id="WP_108828348.1">
    <property type="nucleotide sequence ID" value="NZ_OMOR01000001.1"/>
</dbReference>
<dbReference type="Proteomes" id="UP000244880">
    <property type="component" value="Unassembled WGS sequence"/>
</dbReference>
<evidence type="ECO:0000313" key="2">
    <source>
        <dbReference type="Proteomes" id="UP000244880"/>
    </source>
</evidence>
<dbReference type="InterPro" id="IPR002060">
    <property type="entry name" value="Squ/phyt_synthse"/>
</dbReference>
<dbReference type="EMBL" id="OMOR01000001">
    <property type="protein sequence ID" value="SPH21240.1"/>
    <property type="molecule type" value="Genomic_DNA"/>
</dbReference>
<organism evidence="1 2">
    <name type="scientific">Ascidiaceihabitans donghaensis</name>
    <dbReference type="NCBI Taxonomy" id="1510460"/>
    <lineage>
        <taxon>Bacteria</taxon>
        <taxon>Pseudomonadati</taxon>
        <taxon>Pseudomonadota</taxon>
        <taxon>Alphaproteobacteria</taxon>
        <taxon>Rhodobacterales</taxon>
        <taxon>Paracoccaceae</taxon>
        <taxon>Ascidiaceihabitans</taxon>
    </lineage>
</organism>
<dbReference type="SUPFAM" id="SSF48576">
    <property type="entry name" value="Terpenoid synthases"/>
    <property type="match status" value="1"/>
</dbReference>
<proteinExistence type="predicted"/>
<reference evidence="1 2" key="1">
    <citation type="submission" date="2018-03" db="EMBL/GenBank/DDBJ databases">
        <authorList>
            <person name="Keele B.F."/>
        </authorList>
    </citation>
    <scope>NUCLEOTIDE SEQUENCE [LARGE SCALE GENOMIC DNA]</scope>
    <source>
        <strain evidence="1 2">CECT 8599</strain>
    </source>
</reference>
<dbReference type="OrthoDB" id="9814909at2"/>
<dbReference type="Gene3D" id="1.10.600.10">
    <property type="entry name" value="Farnesyl Diphosphate Synthase"/>
    <property type="match status" value="1"/>
</dbReference>
<gene>
    <name evidence="1" type="ORF">ASD8599_01990</name>
</gene>
<protein>
    <recommendedName>
        <fullName evidence="3">Phytoene synthase</fullName>
    </recommendedName>
</protein>
<accession>A0A2R8BE63</accession>
<evidence type="ECO:0008006" key="3">
    <source>
        <dbReference type="Google" id="ProtNLM"/>
    </source>
</evidence>
<sequence>MTFNDDLNACAALVEKGDPLRFRTVMAAPLAAREKLFPLYAFNVEVARAPWVTQEPMIAEMRLQWWRDALEEIAQDAGKIRRHQVVTPLSRVIDAASATQLDALVAARRWDIYKDAFEDEGHFERYIDETSGHLLVAAVRALDPQVARDCETVLRDAAFASGVAAWLRAIPALVGAKRIPLLDGRDAGIKTLARSALDRLRKARAHHRSISKAAAPALWPTLQAAPTLRAVIKRPDLVADGLPDIPRDGLWWAALRSRW</sequence>
<name>A0A2R8BE63_9RHOB</name>
<evidence type="ECO:0000313" key="1">
    <source>
        <dbReference type="EMBL" id="SPH21240.1"/>
    </source>
</evidence>